<dbReference type="InterPro" id="IPR031107">
    <property type="entry name" value="Small_HSP"/>
</dbReference>
<keyword evidence="5" id="KW-1185">Reference proteome</keyword>
<dbReference type="Pfam" id="PF00011">
    <property type="entry name" value="HSP20"/>
    <property type="match status" value="1"/>
</dbReference>
<protein>
    <submittedName>
        <fullName evidence="4">Hsp20/alpha crystallin family protein</fullName>
    </submittedName>
</protein>
<dbReference type="PANTHER" id="PTHR11527">
    <property type="entry name" value="HEAT-SHOCK PROTEIN 20 FAMILY MEMBER"/>
    <property type="match status" value="1"/>
</dbReference>
<evidence type="ECO:0000256" key="1">
    <source>
        <dbReference type="PROSITE-ProRule" id="PRU00285"/>
    </source>
</evidence>
<organism evidence="4 5">
    <name type="scientific">Shewanella zhuhaiensis</name>
    <dbReference type="NCBI Taxonomy" id="2919576"/>
    <lineage>
        <taxon>Bacteria</taxon>
        <taxon>Pseudomonadati</taxon>
        <taxon>Pseudomonadota</taxon>
        <taxon>Gammaproteobacteria</taxon>
        <taxon>Alteromonadales</taxon>
        <taxon>Shewanellaceae</taxon>
        <taxon>Shewanella</taxon>
    </lineage>
</organism>
<dbReference type="Proteomes" id="UP001297581">
    <property type="component" value="Unassembled WGS sequence"/>
</dbReference>
<name>A0AAJ1F0Y2_9GAMM</name>
<proteinExistence type="inferred from homology"/>
<dbReference type="RefSeq" id="WP_240591346.1">
    <property type="nucleotide sequence ID" value="NZ_JAKUDL010000004.1"/>
</dbReference>
<dbReference type="PROSITE" id="PS01031">
    <property type="entry name" value="SHSP"/>
    <property type="match status" value="1"/>
</dbReference>
<evidence type="ECO:0000256" key="2">
    <source>
        <dbReference type="RuleBase" id="RU003616"/>
    </source>
</evidence>
<sequence>MKLRPWNPAEAFDDMLRRFEPMLHWSGPMLTGQRNWLPATDISENAESYQLKVELPEIHKDDIELAIEDGYLVLSGERRYEHTDEKQHLNERFHGQFTRRFQLPDNVDETAINARFDNGMLYLLLPKTEQKKQRCQRIDIH</sequence>
<reference evidence="4 5" key="1">
    <citation type="submission" date="2022-02" db="EMBL/GenBank/DDBJ databases">
        <title>The genome sequence of Shewanella sp. 3B26.</title>
        <authorList>
            <person name="Du J."/>
        </authorList>
    </citation>
    <scope>NUCLEOTIDE SEQUENCE [LARGE SCALE GENOMIC DNA]</scope>
    <source>
        <strain evidence="4 5">3B26</strain>
    </source>
</reference>
<comment type="caution">
    <text evidence="4">The sequence shown here is derived from an EMBL/GenBank/DDBJ whole genome shotgun (WGS) entry which is preliminary data.</text>
</comment>
<gene>
    <name evidence="4" type="ORF">MJ923_12250</name>
</gene>
<feature type="domain" description="SHSP" evidence="3">
    <location>
        <begin position="31"/>
        <end position="141"/>
    </location>
</feature>
<dbReference type="EMBL" id="JAKUDL010000004">
    <property type="protein sequence ID" value="MCH4295072.1"/>
    <property type="molecule type" value="Genomic_DNA"/>
</dbReference>
<dbReference type="CDD" id="cd06464">
    <property type="entry name" value="ACD_sHsps-like"/>
    <property type="match status" value="1"/>
</dbReference>
<dbReference type="Gene3D" id="2.60.40.790">
    <property type="match status" value="1"/>
</dbReference>
<dbReference type="InterPro" id="IPR008978">
    <property type="entry name" value="HSP20-like_chaperone"/>
</dbReference>
<comment type="similarity">
    <text evidence="1 2">Belongs to the small heat shock protein (HSP20) family.</text>
</comment>
<accession>A0AAJ1F0Y2</accession>
<dbReference type="SUPFAM" id="SSF49764">
    <property type="entry name" value="HSP20-like chaperones"/>
    <property type="match status" value="1"/>
</dbReference>
<evidence type="ECO:0000313" key="4">
    <source>
        <dbReference type="EMBL" id="MCH4295072.1"/>
    </source>
</evidence>
<evidence type="ECO:0000259" key="3">
    <source>
        <dbReference type="PROSITE" id="PS01031"/>
    </source>
</evidence>
<evidence type="ECO:0000313" key="5">
    <source>
        <dbReference type="Proteomes" id="UP001297581"/>
    </source>
</evidence>
<dbReference type="AlphaFoldDB" id="A0AAJ1F0Y2"/>
<dbReference type="InterPro" id="IPR002068">
    <property type="entry name" value="A-crystallin/Hsp20_dom"/>
</dbReference>